<dbReference type="AlphaFoldDB" id="A0A0V8LXV1"/>
<dbReference type="GO" id="GO:0016887">
    <property type="term" value="F:ATP hydrolysis activity"/>
    <property type="evidence" value="ECO:0007669"/>
    <property type="project" value="InterPro"/>
</dbReference>
<comment type="caution">
    <text evidence="6">The sequence shown here is derived from an EMBL/GenBank/DDBJ whole genome shotgun (WGS) entry which is preliminary data.</text>
</comment>
<gene>
    <name evidence="6" type="ORF">DA01_03710</name>
</gene>
<name>A0A0V8LXV1_9CHLR</name>
<organism evidence="6 7">
    <name type="scientific">Dehalococcoides mccartyi</name>
    <dbReference type="NCBI Taxonomy" id="61435"/>
    <lineage>
        <taxon>Bacteria</taxon>
        <taxon>Bacillati</taxon>
        <taxon>Chloroflexota</taxon>
        <taxon>Dehalococcoidia</taxon>
        <taxon>Dehalococcoidales</taxon>
        <taxon>Dehalococcoidaceae</taxon>
        <taxon>Dehalococcoides</taxon>
    </lineage>
</organism>
<comment type="similarity">
    <text evidence="1">Belongs to the ABC transporter superfamily.</text>
</comment>
<evidence type="ECO:0000313" key="7">
    <source>
        <dbReference type="Proteomes" id="UP000053577"/>
    </source>
</evidence>
<dbReference type="SUPFAM" id="SSF52540">
    <property type="entry name" value="P-loop containing nucleoside triphosphate hydrolases"/>
    <property type="match status" value="1"/>
</dbReference>
<evidence type="ECO:0000313" key="6">
    <source>
        <dbReference type="EMBL" id="KSV16349.1"/>
    </source>
</evidence>
<keyword evidence="2" id="KW-0813">Transport</keyword>
<dbReference type="EMBL" id="JGYD01000026">
    <property type="protein sequence ID" value="KSV16349.1"/>
    <property type="molecule type" value="Genomic_DNA"/>
</dbReference>
<keyword evidence="4 6" id="KW-0067">ATP-binding</keyword>
<evidence type="ECO:0000256" key="4">
    <source>
        <dbReference type="ARBA" id="ARBA00022840"/>
    </source>
</evidence>
<dbReference type="InterPro" id="IPR003593">
    <property type="entry name" value="AAA+_ATPase"/>
</dbReference>
<dbReference type="PATRIC" id="fig|61435.5.peg.745"/>
<evidence type="ECO:0000259" key="5">
    <source>
        <dbReference type="PROSITE" id="PS50893"/>
    </source>
</evidence>
<evidence type="ECO:0000256" key="3">
    <source>
        <dbReference type="ARBA" id="ARBA00022741"/>
    </source>
</evidence>
<dbReference type="CDD" id="cd03255">
    <property type="entry name" value="ABC_MJ0796_LolCDE_FtsE"/>
    <property type="match status" value="1"/>
</dbReference>
<dbReference type="GO" id="GO:0022857">
    <property type="term" value="F:transmembrane transporter activity"/>
    <property type="evidence" value="ECO:0007669"/>
    <property type="project" value="TreeGrafter"/>
</dbReference>
<dbReference type="PANTHER" id="PTHR24220:SF689">
    <property type="entry name" value="LIPOPROTEIN-RELEASING SYSTEM ATP-BINDING PROTEIN LOLD"/>
    <property type="match status" value="1"/>
</dbReference>
<evidence type="ECO:0000256" key="1">
    <source>
        <dbReference type="ARBA" id="ARBA00005417"/>
    </source>
</evidence>
<dbReference type="Gene3D" id="3.40.50.300">
    <property type="entry name" value="P-loop containing nucleotide triphosphate hydrolases"/>
    <property type="match status" value="1"/>
</dbReference>
<dbReference type="InterPro" id="IPR003439">
    <property type="entry name" value="ABC_transporter-like_ATP-bd"/>
</dbReference>
<protein>
    <submittedName>
        <fullName evidence="6">ABC transporter ATP-binding protein</fullName>
    </submittedName>
</protein>
<evidence type="ECO:0000256" key="2">
    <source>
        <dbReference type="ARBA" id="ARBA00022448"/>
    </source>
</evidence>
<dbReference type="GO" id="GO:0005886">
    <property type="term" value="C:plasma membrane"/>
    <property type="evidence" value="ECO:0007669"/>
    <property type="project" value="TreeGrafter"/>
</dbReference>
<sequence>MKKSSLEAIHLRRSFRKGAQSIPVLQDINLRVEPGEVVVIRGKSGAGKSVLLWILSGLDNPDSGKVLFDGRELNTLGNSQRSELRRSRLGIIFQNFNLIGSWNTYENVAIALRNSALSPLEKSERIHRILADLGLSDRLQNLPAELSIGQQQRVAIARTLAAKPEIILADEPTGDVDPETGAEIIEMLLSPVKAGKAGLVVATHGNFPLAVATRVYTLSDGVLIPFEPSTASAAQS</sequence>
<feature type="domain" description="ABC transporter" evidence="5">
    <location>
        <begin position="9"/>
        <end position="236"/>
    </location>
</feature>
<dbReference type="SMART" id="SM00382">
    <property type="entry name" value="AAA"/>
    <property type="match status" value="1"/>
</dbReference>
<dbReference type="Proteomes" id="UP000053577">
    <property type="component" value="Unassembled WGS sequence"/>
</dbReference>
<dbReference type="InterPro" id="IPR015854">
    <property type="entry name" value="ABC_transpr_LolD-like"/>
</dbReference>
<dbReference type="InterPro" id="IPR027417">
    <property type="entry name" value="P-loop_NTPase"/>
</dbReference>
<dbReference type="RefSeq" id="WP_058292768.1">
    <property type="nucleotide sequence ID" value="NZ_JGYD01000026.1"/>
</dbReference>
<dbReference type="PROSITE" id="PS50893">
    <property type="entry name" value="ABC_TRANSPORTER_2"/>
    <property type="match status" value="1"/>
</dbReference>
<dbReference type="PANTHER" id="PTHR24220">
    <property type="entry name" value="IMPORT ATP-BINDING PROTEIN"/>
    <property type="match status" value="1"/>
</dbReference>
<dbReference type="Pfam" id="PF00005">
    <property type="entry name" value="ABC_tran"/>
    <property type="match status" value="1"/>
</dbReference>
<dbReference type="GO" id="GO:0005524">
    <property type="term" value="F:ATP binding"/>
    <property type="evidence" value="ECO:0007669"/>
    <property type="project" value="UniProtKB-KW"/>
</dbReference>
<dbReference type="InterPro" id="IPR017911">
    <property type="entry name" value="MacB-like_ATP-bd"/>
</dbReference>
<proteinExistence type="inferred from homology"/>
<dbReference type="OrthoDB" id="9804270at2"/>
<keyword evidence="3" id="KW-0547">Nucleotide-binding</keyword>
<reference evidence="6 7" key="1">
    <citation type="journal article" date="2015" name="Sci. Rep.">
        <title>A comparative genomics and reductive dehalogenase gene transcription study of two chloroethene-respiring bacteria, Dehalococcoides mccartyi strains MB and 11a.</title>
        <authorList>
            <person name="Low A."/>
            <person name="Shen Z."/>
            <person name="Cheng D."/>
            <person name="Rogers M.J."/>
            <person name="Lee P.K."/>
            <person name="He J."/>
        </authorList>
    </citation>
    <scope>NUCLEOTIDE SEQUENCE [LARGE SCALE GENOMIC DNA]</scope>
    <source>
        <strain evidence="6 7">MB</strain>
    </source>
</reference>
<accession>A0A0V8LXV1</accession>